<sequence length="367" mass="40061">MGQLCSGSHARENDVASALAITEATHTKFSVRSGGHVPVVGAQSNDNSVLIALTKIDIKEFNDDKSVLSVGPGNRWIDVYNFTSPYGLAVAGGRYGQVVLGNESIIETSAIWHQDLSWALKGGTANYSIVTRFDMKTYPGRGGIDDPHTELNPSIEVHPFEDEGFFRSAYLPFVNGTFSASPVSIENFTSIPNTWYDTVSHRENWVSLPIEVAGVDDNLRREQFRALALKVAPGVVDLAVDVMLRPALESGKLSEVNGSVVSVTFEHIRQMVLQAAQHSGVYAMDVDPADVILIVTNWLDAQWDELMCSYSKDAADRLEARAKELGVSYDLIYVNNAAEGQNPFAAYGKGGFCGGCRRYGRSTTQRE</sequence>
<dbReference type="GO" id="GO:0050660">
    <property type="term" value="F:flavin adenine dinucleotide binding"/>
    <property type="evidence" value="ECO:0007669"/>
    <property type="project" value="InterPro"/>
</dbReference>
<reference evidence="6 7" key="1">
    <citation type="submission" date="2018-06" db="EMBL/GenBank/DDBJ databases">
        <title>Complete Genomes of Monosporascus.</title>
        <authorList>
            <person name="Robinson A.J."/>
            <person name="Natvig D.O."/>
        </authorList>
    </citation>
    <scope>NUCLEOTIDE SEQUENCE [LARGE SCALE GENOMIC DNA]</scope>
    <source>
        <strain evidence="6 7">CBS 110550</strain>
    </source>
</reference>
<dbReference type="GO" id="GO:0016491">
    <property type="term" value="F:oxidoreductase activity"/>
    <property type="evidence" value="ECO:0007669"/>
    <property type="project" value="UniProtKB-KW"/>
</dbReference>
<keyword evidence="3" id="KW-0274">FAD</keyword>
<dbReference type="SUPFAM" id="SSF56176">
    <property type="entry name" value="FAD-binding/transporter-associated domain-like"/>
    <property type="match status" value="1"/>
</dbReference>
<evidence type="ECO:0000256" key="1">
    <source>
        <dbReference type="ARBA" id="ARBA00005466"/>
    </source>
</evidence>
<dbReference type="OrthoDB" id="2151789at2759"/>
<dbReference type="PANTHER" id="PTHR42973:SF53">
    <property type="entry name" value="FAD-BINDING PCMH-TYPE DOMAIN-CONTAINING PROTEIN-RELATED"/>
    <property type="match status" value="1"/>
</dbReference>
<dbReference type="Pfam" id="PF01565">
    <property type="entry name" value="FAD_binding_4"/>
    <property type="match status" value="1"/>
</dbReference>
<accession>A0A4Q4TQD8</accession>
<comment type="caution">
    <text evidence="6">The sequence shown here is derived from an EMBL/GenBank/DDBJ whole genome shotgun (WGS) entry which is preliminary data.</text>
</comment>
<evidence type="ECO:0000313" key="6">
    <source>
        <dbReference type="EMBL" id="RYP08888.1"/>
    </source>
</evidence>
<name>A0A4Q4TQD8_9PEZI</name>
<dbReference type="Proteomes" id="UP000293360">
    <property type="component" value="Unassembled WGS sequence"/>
</dbReference>
<organism evidence="6 7">
    <name type="scientific">Monosporascus ibericus</name>
    <dbReference type="NCBI Taxonomy" id="155417"/>
    <lineage>
        <taxon>Eukaryota</taxon>
        <taxon>Fungi</taxon>
        <taxon>Dikarya</taxon>
        <taxon>Ascomycota</taxon>
        <taxon>Pezizomycotina</taxon>
        <taxon>Sordariomycetes</taxon>
        <taxon>Xylariomycetidae</taxon>
        <taxon>Xylariales</taxon>
        <taxon>Xylariales incertae sedis</taxon>
        <taxon>Monosporascus</taxon>
    </lineage>
</organism>
<keyword evidence="4" id="KW-0560">Oxidoreductase</keyword>
<feature type="domain" description="FAD linked oxidase N-terminal" evidence="5">
    <location>
        <begin position="12"/>
        <end position="98"/>
    </location>
</feature>
<evidence type="ECO:0000256" key="3">
    <source>
        <dbReference type="ARBA" id="ARBA00022827"/>
    </source>
</evidence>
<dbReference type="Gene3D" id="3.30.465.10">
    <property type="match status" value="2"/>
</dbReference>
<evidence type="ECO:0000259" key="5">
    <source>
        <dbReference type="Pfam" id="PF01565"/>
    </source>
</evidence>
<evidence type="ECO:0000256" key="4">
    <source>
        <dbReference type="ARBA" id="ARBA00023002"/>
    </source>
</evidence>
<dbReference type="PANTHER" id="PTHR42973">
    <property type="entry name" value="BINDING OXIDOREDUCTASE, PUTATIVE (AFU_ORTHOLOGUE AFUA_1G17690)-RELATED"/>
    <property type="match status" value="1"/>
</dbReference>
<keyword evidence="7" id="KW-1185">Reference proteome</keyword>
<dbReference type="InterPro" id="IPR036318">
    <property type="entry name" value="FAD-bd_PCMH-like_sf"/>
</dbReference>
<evidence type="ECO:0000313" key="7">
    <source>
        <dbReference type="Proteomes" id="UP000293360"/>
    </source>
</evidence>
<evidence type="ECO:0000256" key="2">
    <source>
        <dbReference type="ARBA" id="ARBA00022630"/>
    </source>
</evidence>
<dbReference type="InterPro" id="IPR050416">
    <property type="entry name" value="FAD-linked_Oxidoreductase"/>
</dbReference>
<comment type="similarity">
    <text evidence="1">Belongs to the oxygen-dependent FAD-linked oxidoreductase family.</text>
</comment>
<dbReference type="AlphaFoldDB" id="A0A4Q4TQD8"/>
<protein>
    <recommendedName>
        <fullName evidence="5">FAD linked oxidase N-terminal domain-containing protein</fullName>
    </recommendedName>
</protein>
<dbReference type="STRING" id="155417.A0A4Q4TQD8"/>
<dbReference type="InterPro" id="IPR016169">
    <property type="entry name" value="FAD-bd_PCMH_sub2"/>
</dbReference>
<dbReference type="InterPro" id="IPR006094">
    <property type="entry name" value="Oxid_FAD_bind_N"/>
</dbReference>
<dbReference type="EMBL" id="QJNU01000052">
    <property type="protein sequence ID" value="RYP08888.1"/>
    <property type="molecule type" value="Genomic_DNA"/>
</dbReference>
<gene>
    <name evidence="6" type="ORF">DL764_001598</name>
</gene>
<keyword evidence="2" id="KW-0285">Flavoprotein</keyword>
<proteinExistence type="inferred from homology"/>